<keyword evidence="2" id="KW-1185">Reference proteome</keyword>
<evidence type="ECO:0000313" key="2">
    <source>
        <dbReference type="Proteomes" id="UP001431783"/>
    </source>
</evidence>
<comment type="caution">
    <text evidence="1">The sequence shown here is derived from an EMBL/GenBank/DDBJ whole genome shotgun (WGS) entry which is preliminary data.</text>
</comment>
<proteinExistence type="predicted"/>
<reference evidence="1 2" key="1">
    <citation type="submission" date="2023-03" db="EMBL/GenBank/DDBJ databases">
        <title>Genome insight into feeding habits of ladybird beetles.</title>
        <authorList>
            <person name="Li H.-S."/>
            <person name="Huang Y.-H."/>
            <person name="Pang H."/>
        </authorList>
    </citation>
    <scope>NUCLEOTIDE SEQUENCE [LARGE SCALE GENOMIC DNA]</scope>
    <source>
        <strain evidence="1">SYSU_2023b</strain>
        <tissue evidence="1">Whole body</tissue>
    </source>
</reference>
<dbReference type="EMBL" id="JARQZJ010000055">
    <property type="protein sequence ID" value="KAK9878708.1"/>
    <property type="molecule type" value="Genomic_DNA"/>
</dbReference>
<name>A0AAW1U7Y3_9CUCU</name>
<sequence>MQFYGLFIEIGKYIIEEVSIGRQVVSQKCLDEFLEFSDLKLFKDKFDQELSNSKNSVTVQTSVTYYDFLVLPLDVVGKFLRNEDILESAMALDETKYILGLRLSEIFRDAVLRNEAIDTGYEFFRKFSPFILSDLYMDVICKYLTNNDLLKLKDFTR</sequence>
<evidence type="ECO:0000313" key="1">
    <source>
        <dbReference type="EMBL" id="KAK9878708.1"/>
    </source>
</evidence>
<gene>
    <name evidence="1" type="ORF">WA026_023499</name>
</gene>
<organism evidence="1 2">
    <name type="scientific">Henosepilachna vigintioctopunctata</name>
    <dbReference type="NCBI Taxonomy" id="420089"/>
    <lineage>
        <taxon>Eukaryota</taxon>
        <taxon>Metazoa</taxon>
        <taxon>Ecdysozoa</taxon>
        <taxon>Arthropoda</taxon>
        <taxon>Hexapoda</taxon>
        <taxon>Insecta</taxon>
        <taxon>Pterygota</taxon>
        <taxon>Neoptera</taxon>
        <taxon>Endopterygota</taxon>
        <taxon>Coleoptera</taxon>
        <taxon>Polyphaga</taxon>
        <taxon>Cucujiformia</taxon>
        <taxon>Coccinelloidea</taxon>
        <taxon>Coccinellidae</taxon>
        <taxon>Epilachninae</taxon>
        <taxon>Epilachnini</taxon>
        <taxon>Henosepilachna</taxon>
    </lineage>
</organism>
<accession>A0AAW1U7Y3</accession>
<dbReference type="AlphaFoldDB" id="A0AAW1U7Y3"/>
<dbReference type="Proteomes" id="UP001431783">
    <property type="component" value="Unassembled WGS sequence"/>
</dbReference>
<protein>
    <submittedName>
        <fullName evidence="1">Uncharacterized protein</fullName>
    </submittedName>
</protein>